<proteinExistence type="inferred from homology"/>
<keyword evidence="3" id="KW-0238">DNA-binding</keyword>
<comment type="similarity">
    <text evidence="1">Belongs to the LysR transcriptional regulatory family.</text>
</comment>
<accession>A0A3R7EPR4</accession>
<dbReference type="SUPFAM" id="SSF53850">
    <property type="entry name" value="Periplasmic binding protein-like II"/>
    <property type="match status" value="1"/>
</dbReference>
<protein>
    <recommendedName>
        <fullName evidence="6">LysR substrate-binding domain-containing protein</fullName>
    </recommendedName>
</protein>
<dbReference type="Proteomes" id="UP000028058">
    <property type="component" value="Unassembled WGS sequence"/>
</dbReference>
<dbReference type="Pfam" id="PF03466">
    <property type="entry name" value="LysR_substrate"/>
    <property type="match status" value="1"/>
</dbReference>
<keyword evidence="4" id="KW-0804">Transcription</keyword>
<gene>
    <name evidence="7" type="ORF">SFRA_021320</name>
</gene>
<dbReference type="AlphaFoldDB" id="A0A3R7EPR4"/>
<name>A0A3R7EPR4_9ACTN</name>
<dbReference type="EMBL" id="JNAD02000010">
    <property type="protein sequence ID" value="RKM93703.1"/>
    <property type="molecule type" value="Genomic_DNA"/>
</dbReference>
<organism evidence="7 8">
    <name type="scientific">Streptomyces xinghaiensis</name>
    <dbReference type="NCBI Taxonomy" id="1038928"/>
    <lineage>
        <taxon>Bacteria</taxon>
        <taxon>Bacillati</taxon>
        <taxon>Actinomycetota</taxon>
        <taxon>Actinomycetes</taxon>
        <taxon>Kitasatosporales</taxon>
        <taxon>Streptomycetaceae</taxon>
        <taxon>Streptomyces</taxon>
    </lineage>
</organism>
<evidence type="ECO:0000313" key="7">
    <source>
        <dbReference type="EMBL" id="RKM93703.1"/>
    </source>
</evidence>
<evidence type="ECO:0000313" key="8">
    <source>
        <dbReference type="Proteomes" id="UP000028058"/>
    </source>
</evidence>
<dbReference type="PANTHER" id="PTHR30346">
    <property type="entry name" value="TRANSCRIPTIONAL DUAL REGULATOR HCAR-RELATED"/>
    <property type="match status" value="1"/>
</dbReference>
<feature type="compositionally biased region" description="Basic residues" evidence="5">
    <location>
        <begin position="98"/>
        <end position="110"/>
    </location>
</feature>
<reference evidence="7 8" key="1">
    <citation type="journal article" date="2014" name="Genome Announc.">
        <title>Draft Genome Sequence of Streptomyces fradiae ATCC 19609, a Strain Highly Sensitive to Antibiotics.</title>
        <authorList>
            <person name="Bekker O.B."/>
            <person name="Klimina K.M."/>
            <person name="Vatlin A.A."/>
            <person name="Zakharevich N.V."/>
            <person name="Kasianov A.S."/>
            <person name="Danilenko V.N."/>
        </authorList>
    </citation>
    <scope>NUCLEOTIDE SEQUENCE [LARGE SCALE GENOMIC DNA]</scope>
    <source>
        <strain evidence="7 8">ATCC 19609</strain>
    </source>
</reference>
<dbReference type="InterPro" id="IPR005119">
    <property type="entry name" value="LysR_subst-bd"/>
</dbReference>
<sequence>MTEETTDRLVDGVRTGRLDAAVISVGETVPEGLASVVVDDQPLVAAVAPGHELAVHTRVPLAALRGHALISLPGGTGLRARLDEALRGGRLHPPDRVRGRRSGGSRRTRGPRAGVGVAILPAVVAAARPDRLRRVALTRPDLRGRLVFAWRAGGPAGPAGRALAGRARAALRSSGR</sequence>
<evidence type="ECO:0000256" key="3">
    <source>
        <dbReference type="ARBA" id="ARBA00023125"/>
    </source>
</evidence>
<evidence type="ECO:0000256" key="4">
    <source>
        <dbReference type="ARBA" id="ARBA00023163"/>
    </source>
</evidence>
<dbReference type="GO" id="GO:0003700">
    <property type="term" value="F:DNA-binding transcription factor activity"/>
    <property type="evidence" value="ECO:0007669"/>
    <property type="project" value="TreeGrafter"/>
</dbReference>
<comment type="caution">
    <text evidence="7">The sequence shown here is derived from an EMBL/GenBank/DDBJ whole genome shotgun (WGS) entry which is preliminary data.</text>
</comment>
<feature type="region of interest" description="Disordered" evidence="5">
    <location>
        <begin position="89"/>
        <end position="112"/>
    </location>
</feature>
<dbReference type="Gene3D" id="3.40.190.290">
    <property type="match status" value="1"/>
</dbReference>
<keyword evidence="8" id="KW-1185">Reference proteome</keyword>
<dbReference type="GO" id="GO:0003677">
    <property type="term" value="F:DNA binding"/>
    <property type="evidence" value="ECO:0007669"/>
    <property type="project" value="UniProtKB-KW"/>
</dbReference>
<evidence type="ECO:0000256" key="5">
    <source>
        <dbReference type="SAM" id="MobiDB-lite"/>
    </source>
</evidence>
<evidence type="ECO:0000256" key="1">
    <source>
        <dbReference type="ARBA" id="ARBA00009437"/>
    </source>
</evidence>
<keyword evidence="2" id="KW-0805">Transcription regulation</keyword>
<dbReference type="OrthoDB" id="3181812at2"/>
<evidence type="ECO:0000256" key="2">
    <source>
        <dbReference type="ARBA" id="ARBA00023015"/>
    </source>
</evidence>
<dbReference type="RefSeq" id="WP_078649253.1">
    <property type="nucleotide sequence ID" value="NZ_CP134822.1"/>
</dbReference>
<evidence type="ECO:0000259" key="6">
    <source>
        <dbReference type="Pfam" id="PF03466"/>
    </source>
</evidence>
<dbReference type="PANTHER" id="PTHR30346:SF28">
    <property type="entry name" value="HTH-TYPE TRANSCRIPTIONAL REGULATOR CYNR"/>
    <property type="match status" value="1"/>
</dbReference>
<feature type="domain" description="LysR substrate-binding" evidence="6">
    <location>
        <begin position="2"/>
        <end position="171"/>
    </location>
</feature>
<dbReference type="GO" id="GO:0032993">
    <property type="term" value="C:protein-DNA complex"/>
    <property type="evidence" value="ECO:0007669"/>
    <property type="project" value="TreeGrafter"/>
</dbReference>